<evidence type="ECO:0000313" key="1">
    <source>
        <dbReference type="EMBL" id="KAF4344655.1"/>
    </source>
</evidence>
<keyword evidence="2" id="KW-1185">Reference proteome</keyword>
<proteinExistence type="predicted"/>
<protein>
    <submittedName>
        <fullName evidence="1">Chaperone protein</fullName>
    </submittedName>
</protein>
<dbReference type="AlphaFoldDB" id="A0A9P5ATE7"/>
<dbReference type="InterPro" id="IPR043129">
    <property type="entry name" value="ATPase_NBD"/>
</dbReference>
<reference evidence="1" key="1">
    <citation type="journal article" date="2017" name="Mycologia">
        <title>Fusarium algeriense, sp. nov., a novel toxigenic crown rot pathogen of durum wheat from Algeria is nested in the Fusarium burgessii species complex.</title>
        <authorList>
            <person name="Laraba I."/>
            <person name="Keddad A."/>
            <person name="Boureghda H."/>
            <person name="Abdallah N."/>
            <person name="Vaughan M.M."/>
            <person name="Proctor R.H."/>
            <person name="Busman M."/>
            <person name="O'Donnell K."/>
        </authorList>
    </citation>
    <scope>NUCLEOTIDE SEQUENCE</scope>
    <source>
        <strain evidence="1">NRRL 25174</strain>
    </source>
</reference>
<comment type="caution">
    <text evidence="1">The sequence shown here is derived from an EMBL/GenBank/DDBJ whole genome shotgun (WGS) entry which is preliminary data.</text>
</comment>
<dbReference type="CDD" id="cd10170">
    <property type="entry name" value="ASKHA_NBD_HSP70"/>
    <property type="match status" value="1"/>
</dbReference>
<accession>A0A9P5ATE7</accession>
<dbReference type="Gene3D" id="3.30.420.40">
    <property type="match status" value="1"/>
</dbReference>
<organism evidence="1 2">
    <name type="scientific">Fusarium beomiforme</name>
    <dbReference type="NCBI Taxonomy" id="44412"/>
    <lineage>
        <taxon>Eukaryota</taxon>
        <taxon>Fungi</taxon>
        <taxon>Dikarya</taxon>
        <taxon>Ascomycota</taxon>
        <taxon>Pezizomycotina</taxon>
        <taxon>Sordariomycetes</taxon>
        <taxon>Hypocreomycetidae</taxon>
        <taxon>Hypocreales</taxon>
        <taxon>Nectriaceae</taxon>
        <taxon>Fusarium</taxon>
        <taxon>Fusarium burgessii species complex</taxon>
    </lineage>
</organism>
<dbReference type="SUPFAM" id="SSF53067">
    <property type="entry name" value="Actin-like ATPase domain"/>
    <property type="match status" value="2"/>
</dbReference>
<name>A0A9P5ATE7_9HYPO</name>
<dbReference type="PANTHER" id="PTHR14187">
    <property type="entry name" value="ALPHA KINASE/ELONGATION FACTOR 2 KINASE"/>
    <property type="match status" value="1"/>
</dbReference>
<reference evidence="1" key="2">
    <citation type="submission" date="2020-02" db="EMBL/GenBank/DDBJ databases">
        <title>Identification and distribution of gene clusters putatively required for synthesis of sphingolipid metabolism inhibitors in phylogenetically diverse species of the filamentous fungus Fusarium.</title>
        <authorList>
            <person name="Kim H.-S."/>
            <person name="Busman M."/>
            <person name="Brown D.W."/>
            <person name="Divon H."/>
            <person name="Uhlig S."/>
            <person name="Proctor R.H."/>
        </authorList>
    </citation>
    <scope>NUCLEOTIDE SEQUENCE</scope>
    <source>
        <strain evidence="1">NRRL 25174</strain>
    </source>
</reference>
<dbReference type="OrthoDB" id="2963168at2759"/>
<dbReference type="EMBL" id="PVQB02000044">
    <property type="protein sequence ID" value="KAF4344655.1"/>
    <property type="molecule type" value="Genomic_DNA"/>
</dbReference>
<dbReference type="Proteomes" id="UP000730481">
    <property type="component" value="Unassembled WGS sequence"/>
</dbReference>
<sequence>MTANKPLDDAIFIGIDFGTTWTLGADLVKRTKLKVIITLPAIWPPYAQQRMNQAARKSGIHNARPAGLTGLRFISEPEAAALATIKDLAKRSTIKLRRQMFSDLCGGVFLDEAFMKLIRKKCPQASWGSVTKSDERKFLNDQGEHGIKPQFENQQRTWPVDLPDSCSAGPSRGLRRRVTLELTSTELLSVFEPITSKIETLVSLQVDEILAKHHEAPKCIILVGGFGRSRYLFNHLQAQFTSTILQSRGNKQWTSICWGAVVQGLPQYNPSACFGVNVEARVARMSQGVCFRTKFIDGVHDIRDKEWNEKEQVYKANNQMQWFLKQGDDISEKRSVIMPIIVCFRALR</sequence>
<dbReference type="PANTHER" id="PTHR14187:SF5">
    <property type="entry name" value="HEAT SHOCK 70 KDA PROTEIN 12A"/>
    <property type="match status" value="1"/>
</dbReference>
<evidence type="ECO:0000313" key="2">
    <source>
        <dbReference type="Proteomes" id="UP000730481"/>
    </source>
</evidence>
<gene>
    <name evidence="1" type="ORF">FBEOM_1396</name>
</gene>